<gene>
    <name evidence="1" type="ORF">SFRICE_022039</name>
</gene>
<name>A0A2H1V8J9_SPOFR</name>
<accession>A0A2H1V8J9</accession>
<dbReference type="AlphaFoldDB" id="A0A2H1V8J9"/>
<evidence type="ECO:0000313" key="1">
    <source>
        <dbReference type="EMBL" id="SOQ37126.1"/>
    </source>
</evidence>
<protein>
    <submittedName>
        <fullName evidence="1">SFRICE_022039</fullName>
    </submittedName>
</protein>
<organism evidence="1">
    <name type="scientific">Spodoptera frugiperda</name>
    <name type="common">Fall armyworm</name>
    <dbReference type="NCBI Taxonomy" id="7108"/>
    <lineage>
        <taxon>Eukaryota</taxon>
        <taxon>Metazoa</taxon>
        <taxon>Ecdysozoa</taxon>
        <taxon>Arthropoda</taxon>
        <taxon>Hexapoda</taxon>
        <taxon>Insecta</taxon>
        <taxon>Pterygota</taxon>
        <taxon>Neoptera</taxon>
        <taxon>Endopterygota</taxon>
        <taxon>Lepidoptera</taxon>
        <taxon>Glossata</taxon>
        <taxon>Ditrysia</taxon>
        <taxon>Noctuoidea</taxon>
        <taxon>Noctuidae</taxon>
        <taxon>Amphipyrinae</taxon>
        <taxon>Spodoptera</taxon>
    </lineage>
</organism>
<proteinExistence type="predicted"/>
<dbReference type="EMBL" id="ODYU01001216">
    <property type="protein sequence ID" value="SOQ37126.1"/>
    <property type="molecule type" value="Genomic_DNA"/>
</dbReference>
<sequence>MTMSRNVGRPSTRWTYDIVRVAGSQWMQVAACCSTWRTKGEAFVQQWTSLGSTGISVSQKTWDEQIWRHVSKLTLTYDNV</sequence>
<reference evidence="1" key="1">
    <citation type="submission" date="2016-07" db="EMBL/GenBank/DDBJ databases">
        <authorList>
            <person name="Bretaudeau A."/>
        </authorList>
    </citation>
    <scope>NUCLEOTIDE SEQUENCE</scope>
    <source>
        <strain evidence="1">Rice</strain>
        <tissue evidence="1">Whole body</tissue>
    </source>
</reference>